<dbReference type="EMBL" id="CP046072">
    <property type="protein sequence ID" value="QSZ40821.1"/>
    <property type="molecule type" value="Genomic_DNA"/>
</dbReference>
<evidence type="ECO:0000259" key="3">
    <source>
        <dbReference type="PROSITE" id="PS51168"/>
    </source>
</evidence>
<reference evidence="4" key="2">
    <citation type="submission" date="2021-04" db="EMBL/GenBank/DDBJ databases">
        <title>Isolation and characterization of a novel species of the genus Sulfurimonas.</title>
        <authorList>
            <person name="Fukui M."/>
        </authorList>
    </citation>
    <scope>NUCLEOTIDE SEQUENCE</scope>
    <source>
        <strain evidence="4">H1576</strain>
    </source>
</reference>
<evidence type="ECO:0000256" key="2">
    <source>
        <dbReference type="ARBA" id="ARBA00023235"/>
    </source>
</evidence>
<dbReference type="PANTHER" id="PTHR38041:SF1">
    <property type="entry name" value="CHORISMATE MUTASE"/>
    <property type="match status" value="1"/>
</dbReference>
<dbReference type="InterPro" id="IPR002701">
    <property type="entry name" value="CM_II_prokaryot"/>
</dbReference>
<dbReference type="InterPro" id="IPR051331">
    <property type="entry name" value="Chorismate_mutase-related"/>
</dbReference>
<dbReference type="AlphaFoldDB" id="A0A975GBM1"/>
<proteinExistence type="predicted"/>
<evidence type="ECO:0000313" key="4">
    <source>
        <dbReference type="EMBL" id="QSZ40821.1"/>
    </source>
</evidence>
<dbReference type="InterPro" id="IPR036979">
    <property type="entry name" value="CM_dom_sf"/>
</dbReference>
<dbReference type="KEGG" id="saqt:GJV85_01385"/>
<accession>A0A975GBM1</accession>
<gene>
    <name evidence="4" type="ORF">GJV85_01385</name>
</gene>
<dbReference type="Proteomes" id="UP000671852">
    <property type="component" value="Chromosome"/>
</dbReference>
<keyword evidence="5" id="KW-1185">Reference proteome</keyword>
<reference evidence="4" key="1">
    <citation type="submission" date="2019-11" db="EMBL/GenBank/DDBJ databases">
        <authorList>
            <person name="Kojima H."/>
        </authorList>
    </citation>
    <scope>NUCLEOTIDE SEQUENCE</scope>
    <source>
        <strain evidence="4">H1576</strain>
    </source>
</reference>
<dbReference type="GO" id="GO:0009697">
    <property type="term" value="P:salicylic acid biosynthetic process"/>
    <property type="evidence" value="ECO:0007669"/>
    <property type="project" value="TreeGrafter"/>
</dbReference>
<dbReference type="GO" id="GO:0046417">
    <property type="term" value="P:chorismate metabolic process"/>
    <property type="evidence" value="ECO:0007669"/>
    <property type="project" value="InterPro"/>
</dbReference>
<evidence type="ECO:0000313" key="5">
    <source>
        <dbReference type="Proteomes" id="UP000671852"/>
    </source>
</evidence>
<dbReference type="PANTHER" id="PTHR38041">
    <property type="entry name" value="CHORISMATE MUTASE"/>
    <property type="match status" value="1"/>
</dbReference>
<dbReference type="GO" id="GO:0004106">
    <property type="term" value="F:chorismate mutase activity"/>
    <property type="evidence" value="ECO:0007669"/>
    <property type="project" value="UniProtKB-EC"/>
</dbReference>
<keyword evidence="2" id="KW-0413">Isomerase</keyword>
<dbReference type="SUPFAM" id="SSF48600">
    <property type="entry name" value="Chorismate mutase II"/>
    <property type="match status" value="1"/>
</dbReference>
<dbReference type="RefSeq" id="WP_207562098.1">
    <property type="nucleotide sequence ID" value="NZ_CP046072.1"/>
</dbReference>
<organism evidence="4 5">
    <name type="scientific">Sulfurimonas aquatica</name>
    <dbReference type="NCBI Taxonomy" id="2672570"/>
    <lineage>
        <taxon>Bacteria</taxon>
        <taxon>Pseudomonadati</taxon>
        <taxon>Campylobacterota</taxon>
        <taxon>Epsilonproteobacteria</taxon>
        <taxon>Campylobacterales</taxon>
        <taxon>Sulfurimonadaceae</taxon>
        <taxon>Sulfurimonas</taxon>
    </lineage>
</organism>
<evidence type="ECO:0000256" key="1">
    <source>
        <dbReference type="ARBA" id="ARBA00012404"/>
    </source>
</evidence>
<sequence length="100" mass="11641">MSNLKKCNTLEEVRSEIDKIDDQLVETISDRSHLIRQAASFKNSVDEVKAQDRIDFIIQRVRHKGIQLGINPNMLAEIFTIMIDEMVEMEISEFRNSDVF</sequence>
<feature type="domain" description="Chorismate mutase" evidence="3">
    <location>
        <begin position="4"/>
        <end position="94"/>
    </location>
</feature>
<dbReference type="EC" id="5.4.99.5" evidence="1"/>
<dbReference type="PROSITE" id="PS51168">
    <property type="entry name" value="CHORISMATE_MUT_2"/>
    <property type="match status" value="1"/>
</dbReference>
<dbReference type="Gene3D" id="1.20.59.10">
    <property type="entry name" value="Chorismate mutase"/>
    <property type="match status" value="1"/>
</dbReference>
<dbReference type="SMART" id="SM00830">
    <property type="entry name" value="CM_2"/>
    <property type="match status" value="1"/>
</dbReference>
<name>A0A975GBM1_9BACT</name>
<dbReference type="InterPro" id="IPR036263">
    <property type="entry name" value="Chorismate_II_sf"/>
</dbReference>
<dbReference type="Pfam" id="PF01817">
    <property type="entry name" value="CM_2"/>
    <property type="match status" value="1"/>
</dbReference>
<protein>
    <recommendedName>
        <fullName evidence="1">chorismate mutase</fullName>
        <ecNumber evidence="1">5.4.99.5</ecNumber>
    </recommendedName>
</protein>